<accession>A0A0F9E2A1</accession>
<dbReference type="Pfam" id="PF01058">
    <property type="entry name" value="Oxidored_q6"/>
    <property type="match status" value="1"/>
</dbReference>
<comment type="similarity">
    <text evidence="1">Belongs to the complex I 20 kDa subunit family.</text>
</comment>
<feature type="non-terminal residue" evidence="3">
    <location>
        <position position="1"/>
    </location>
</feature>
<reference evidence="3" key="1">
    <citation type="journal article" date="2015" name="Nature">
        <title>Complex archaea that bridge the gap between prokaryotes and eukaryotes.</title>
        <authorList>
            <person name="Spang A."/>
            <person name="Saw J.H."/>
            <person name="Jorgensen S.L."/>
            <person name="Zaremba-Niedzwiedzka K."/>
            <person name="Martijn J."/>
            <person name="Lind A.E."/>
            <person name="van Eijk R."/>
            <person name="Schleper C."/>
            <person name="Guy L."/>
            <person name="Ettema T.J."/>
        </authorList>
    </citation>
    <scope>NUCLEOTIDE SEQUENCE</scope>
</reference>
<proteinExistence type="inferred from homology"/>
<dbReference type="GO" id="GO:0015990">
    <property type="term" value="P:electron transport coupled proton transport"/>
    <property type="evidence" value="ECO:0007669"/>
    <property type="project" value="TreeGrafter"/>
</dbReference>
<name>A0A0F9E2A1_9ZZZZ</name>
<dbReference type="EMBL" id="LAZR01036739">
    <property type="protein sequence ID" value="KKL24051.1"/>
    <property type="molecule type" value="Genomic_DNA"/>
</dbReference>
<dbReference type="GO" id="GO:0048038">
    <property type="term" value="F:quinone binding"/>
    <property type="evidence" value="ECO:0007669"/>
    <property type="project" value="InterPro"/>
</dbReference>
<dbReference type="InterPro" id="IPR006137">
    <property type="entry name" value="NADH_UbQ_OxRdtase-like_20kDa"/>
</dbReference>
<dbReference type="GO" id="GO:0009060">
    <property type="term" value="P:aerobic respiration"/>
    <property type="evidence" value="ECO:0007669"/>
    <property type="project" value="TreeGrafter"/>
</dbReference>
<dbReference type="NCBIfam" id="TIGR01957">
    <property type="entry name" value="nuoB_fam"/>
    <property type="match status" value="1"/>
</dbReference>
<organism evidence="3">
    <name type="scientific">marine sediment metagenome</name>
    <dbReference type="NCBI Taxonomy" id="412755"/>
    <lineage>
        <taxon>unclassified sequences</taxon>
        <taxon>metagenomes</taxon>
        <taxon>ecological metagenomes</taxon>
    </lineage>
</organism>
<comment type="caution">
    <text evidence="3">The sequence shown here is derived from an EMBL/GenBank/DDBJ whole genome shotgun (WGS) entry which is preliminary data.</text>
</comment>
<sequence length="99" mass="10963">PRQCDVMIVSGTMTKKMAPLVKRLYDQMAEPRWVIAHGGCASCGGPYNTYAVVQGAHLVIPVDVYIPGCPPRPEALLFGFLQLMEKIKRESPSSMEQKK</sequence>
<dbReference type="PANTHER" id="PTHR11995">
    <property type="entry name" value="NADH DEHYDROGENASE"/>
    <property type="match status" value="1"/>
</dbReference>
<protein>
    <recommendedName>
        <fullName evidence="2">NADH:ubiquinone oxidoreductase-like 20kDa subunit domain-containing protein</fullName>
    </recommendedName>
</protein>
<evidence type="ECO:0000256" key="1">
    <source>
        <dbReference type="ARBA" id="ARBA00009173"/>
    </source>
</evidence>
<dbReference type="GO" id="GO:0051539">
    <property type="term" value="F:4 iron, 4 sulfur cluster binding"/>
    <property type="evidence" value="ECO:0007669"/>
    <property type="project" value="InterPro"/>
</dbReference>
<evidence type="ECO:0000259" key="2">
    <source>
        <dbReference type="Pfam" id="PF01058"/>
    </source>
</evidence>
<dbReference type="Gene3D" id="3.40.50.12280">
    <property type="match status" value="1"/>
</dbReference>
<dbReference type="InterPro" id="IPR006138">
    <property type="entry name" value="NADH_UQ_OxRdtase_20Kd_su"/>
</dbReference>
<dbReference type="AlphaFoldDB" id="A0A0F9E2A1"/>
<evidence type="ECO:0000313" key="3">
    <source>
        <dbReference type="EMBL" id="KKL24051.1"/>
    </source>
</evidence>
<dbReference type="NCBIfam" id="NF005012">
    <property type="entry name" value="PRK06411.1"/>
    <property type="match status" value="1"/>
</dbReference>
<dbReference type="SUPFAM" id="SSF56770">
    <property type="entry name" value="HydA/Nqo6-like"/>
    <property type="match status" value="1"/>
</dbReference>
<dbReference type="PANTHER" id="PTHR11995:SF14">
    <property type="entry name" value="NADH DEHYDROGENASE [UBIQUINONE] IRON-SULFUR PROTEIN 7, MITOCHONDRIAL"/>
    <property type="match status" value="1"/>
</dbReference>
<dbReference type="GO" id="GO:0008137">
    <property type="term" value="F:NADH dehydrogenase (ubiquinone) activity"/>
    <property type="evidence" value="ECO:0007669"/>
    <property type="project" value="InterPro"/>
</dbReference>
<dbReference type="GO" id="GO:0045271">
    <property type="term" value="C:respiratory chain complex I"/>
    <property type="evidence" value="ECO:0007669"/>
    <property type="project" value="TreeGrafter"/>
</dbReference>
<gene>
    <name evidence="3" type="ORF">LCGC14_2419240</name>
</gene>
<feature type="domain" description="NADH:ubiquinone oxidoreductase-like 20kDa subunit" evidence="2">
    <location>
        <begin position="3"/>
        <end position="82"/>
    </location>
</feature>